<evidence type="ECO:0000259" key="1">
    <source>
        <dbReference type="Pfam" id="PF20248"/>
    </source>
</evidence>
<protein>
    <recommendedName>
        <fullName evidence="1">DUF6603 domain-containing protein</fullName>
    </recommendedName>
</protein>
<dbReference type="InterPro" id="IPR015943">
    <property type="entry name" value="WD40/YVTN_repeat-like_dom_sf"/>
</dbReference>
<dbReference type="InterPro" id="IPR046538">
    <property type="entry name" value="DUF6603"/>
</dbReference>
<comment type="caution">
    <text evidence="2">The sequence shown here is derived from an EMBL/GenBank/DDBJ whole genome shotgun (WGS) entry which is preliminary data.</text>
</comment>
<dbReference type="PANTHER" id="PTHR47197">
    <property type="entry name" value="PROTEIN NIRF"/>
    <property type="match status" value="1"/>
</dbReference>
<dbReference type="SUPFAM" id="SSF51004">
    <property type="entry name" value="C-terminal (heme d1) domain of cytochrome cd1-nitrite reductase"/>
    <property type="match status" value="1"/>
</dbReference>
<accession>A0ABP6J752</accession>
<reference evidence="3" key="1">
    <citation type="journal article" date="2019" name="Int. J. Syst. Evol. Microbiol.">
        <title>The Global Catalogue of Microorganisms (GCM) 10K type strain sequencing project: providing services to taxonomists for standard genome sequencing and annotation.</title>
        <authorList>
            <consortium name="The Broad Institute Genomics Platform"/>
            <consortium name="The Broad Institute Genome Sequencing Center for Infectious Disease"/>
            <person name="Wu L."/>
            <person name="Ma J."/>
        </authorList>
    </citation>
    <scope>NUCLEOTIDE SEQUENCE [LARGE SCALE GENOMIC DNA]</scope>
    <source>
        <strain evidence="3">JCM 4087</strain>
    </source>
</reference>
<name>A0ABP6J752_STRTU</name>
<sequence length="1752" mass="182170">MSLNVSDLRVTLEKAQRDGSLRVTAAFLQLDLAADLFARFLPDAALVVDDVTVDPAALRVTGRVSLLGASAPGAAVVLFLPTPDGRNIAGVRVDAALPADGPGLPPELADIPAVLEPVGVGTRHLVFGVEPYLGGADPTAEVGCGLELTFPGGQAASLPYIWGYLPRGRFQGWSLSGRFPGVRLSGSDALRRWAKLPSGAFELPGDIAPEGTTLELTGISLDFVPSTSEDGTARWRSLGIRLALTGSWQALGNLLTLDDLHAEFAVVDPLGAAPAPSAVVGGRITLADGVAVDVSVSLPDRTLSGVLEGPLPLGTLLAARFPDVPVPHGLTVDRLSVGAELGRGPAWGYGIDLDLKDVWHVTDDIALSEVTLTLLHAGGTTTAEATATWQLGAATVDIHGTWQTGAGWQFEMDASGVGLGDAFAAFGIQAPPVLQGVTVEQLTVTYDSEAKKFGLHARADFPLGADAAVLDVTVGLTRRTDGQPGYDQQYEGSLTLEIAEGHELTFTVKDVQQAEFTAGCTDSKGVSFADLARLLGVTDPSAEQVLSVLGTLDEITVAYASARRSIVLAAKEKGGGSLVVVSDKPSGGDRAWAVRVGLGLAARLSQVPLLQGQIPDVEDVGLCGLGALAASGKLDAARVAELNKALTAADAELPRLPADGLAKGMAFTVDLKLPGRTGTTSLAVRGAGGGGKALAAQGGNGGSGLPLVAWIGVQRSVGPLTLRRVGVGFADGTVWVLFDASLGMAGLTLGVDGLGLGVELSHPTVPKFRLDGLSVGYSRPPLAIDGALVIKKDDHYDPLVEGVLAVKAEEFGLTALGAYARPTAHPDQPSFFVFGKVNGEFGGPPPVQITGISAGFGFNTDLRLPDGDQVLDFPFLQDLTTADPLQVLNTLMDGQDPWVRPATGQMWFAAGLAFRIFEFLDGQALLALEVGDDFAVAVLGTAEARFPKEQSLGTYARVRLGLSAKYRASEGALKITAQIAPGSFVLDENCVLTGGFALYTWFDGANAGDFALTLGGYHPKYPVPKHYPQVPRLGFTWPVTSELTISGGSYFALTPGAIMAGGALDVNYRSGDLHAWLTAYADLLIEWAPFHFDADIGIGIGVSYVLDLGLFRETISVEVGASLRLWGPPTAGEVTIHLWFISFTIGFGDGSARDDTAAPWADVVKQLPAKEDAVRLVAMDGLVPAKAGDALWVVTPGAFSFAVRTAVPVSEVKLTKKGTDAQEIAGRKVDIRPRRDEGKDLDSVLTVTLAKDGEVHDLGAWYTGDAAQDRASLPAALWGAYDGKLTVGSAQRVDDQLMGVDLRLPPPAQGGTPGPVKAGAIAFDERRPDGILPLRKPAAVARPVAPELVAEEAPVRRNVGAITGDMTGTLVDQSRDRLFAAMDYLGVSPGTNEALTATDALVAGDVDAKPAEPPVPGTPTASERLYVLGAGRTVTPVDAQSLTVYAPSVLGTQGDPAGLAVGPDGKRLVAVDTQQGVDILDISANPPGPAPSLLPQRIWMDLGPRALSVSPDSRWAYAAFAQPNQVQILDLSTNPPTKHRDYPVEAVPGDVVPAARWDAQSQVLYLARTDKGVVTPIDVTGDKWPVELGDLPAGPSPTRLAVDPEGRWLYALNEGRSTVTVVDVAARKIVTTLRTGTGPSALAASPDGSRLYAANATAGTVSVFDTTGTLPQETGDPVWVGPEPIALAVSTASDRLYVLRAKTRAVQVVDVAGAAPVLLDVTVPLADDPVALAVTAPPPAVKNTRTTEGGAA</sequence>
<keyword evidence="3" id="KW-1185">Reference proteome</keyword>
<dbReference type="InterPro" id="IPR019405">
    <property type="entry name" value="Lactonase_7-beta_prop"/>
</dbReference>
<dbReference type="Pfam" id="PF20248">
    <property type="entry name" value="DUF6603"/>
    <property type="match status" value="1"/>
</dbReference>
<organism evidence="2 3">
    <name type="scientific">Streptomyces thioluteus</name>
    <dbReference type="NCBI Taxonomy" id="66431"/>
    <lineage>
        <taxon>Bacteria</taxon>
        <taxon>Bacillati</taxon>
        <taxon>Actinomycetota</taxon>
        <taxon>Actinomycetes</taxon>
        <taxon>Kitasatosporales</taxon>
        <taxon>Streptomycetaceae</taxon>
        <taxon>Streptomyces</taxon>
    </lineage>
</organism>
<dbReference type="Gene3D" id="2.130.10.10">
    <property type="entry name" value="YVTN repeat-like/Quinoprotein amine dehydrogenase"/>
    <property type="match status" value="2"/>
</dbReference>
<dbReference type="Proteomes" id="UP001501102">
    <property type="component" value="Unassembled WGS sequence"/>
</dbReference>
<dbReference type="EMBL" id="BAAAXZ010000077">
    <property type="protein sequence ID" value="GAA2924139.1"/>
    <property type="molecule type" value="Genomic_DNA"/>
</dbReference>
<gene>
    <name evidence="2" type="ORF">GCM10020221_20170</name>
</gene>
<feature type="domain" description="DUF6603" evidence="1">
    <location>
        <begin position="713"/>
        <end position="1173"/>
    </location>
</feature>
<evidence type="ECO:0000313" key="2">
    <source>
        <dbReference type="EMBL" id="GAA2924139.1"/>
    </source>
</evidence>
<proteinExistence type="predicted"/>
<dbReference type="InterPro" id="IPR051200">
    <property type="entry name" value="Host-pathogen_enzymatic-act"/>
</dbReference>
<dbReference type="InterPro" id="IPR011048">
    <property type="entry name" value="Haem_d1_sf"/>
</dbReference>
<evidence type="ECO:0000313" key="3">
    <source>
        <dbReference type="Proteomes" id="UP001501102"/>
    </source>
</evidence>
<dbReference type="Pfam" id="PF10282">
    <property type="entry name" value="Lactonase"/>
    <property type="match status" value="1"/>
</dbReference>
<dbReference type="PANTHER" id="PTHR47197:SF3">
    <property type="entry name" value="DIHYDRO-HEME D1 DEHYDROGENASE"/>
    <property type="match status" value="1"/>
</dbReference>